<protein>
    <submittedName>
        <fullName evidence="3">Thiamine-binding protein</fullName>
    </submittedName>
</protein>
<evidence type="ECO:0000313" key="4">
    <source>
        <dbReference type="Proteomes" id="UP000276349"/>
    </source>
</evidence>
<dbReference type="InterPro" id="IPR051614">
    <property type="entry name" value="UPF0045_domain"/>
</dbReference>
<dbReference type="OrthoDB" id="5886358at2"/>
<dbReference type="GO" id="GO:0005829">
    <property type="term" value="C:cytosol"/>
    <property type="evidence" value="ECO:0007669"/>
    <property type="project" value="TreeGrafter"/>
</dbReference>
<comment type="similarity">
    <text evidence="1">Belongs to the UPF0045 family.</text>
</comment>
<dbReference type="InterPro" id="IPR029756">
    <property type="entry name" value="MTH1187/YkoF-like"/>
</dbReference>
<evidence type="ECO:0000256" key="1">
    <source>
        <dbReference type="ARBA" id="ARBA00010272"/>
    </source>
</evidence>
<dbReference type="Gene3D" id="3.30.70.930">
    <property type="match status" value="1"/>
</dbReference>
<name>A0A431USP4_9BACI</name>
<dbReference type="EMBL" id="RXNR01000024">
    <property type="protein sequence ID" value="RTQ93015.1"/>
    <property type="molecule type" value="Genomic_DNA"/>
</dbReference>
<dbReference type="Pfam" id="PF01910">
    <property type="entry name" value="Thiamine_BP"/>
    <property type="match status" value="1"/>
</dbReference>
<dbReference type="SUPFAM" id="SSF89957">
    <property type="entry name" value="MTH1187/YkoF-like"/>
    <property type="match status" value="1"/>
</dbReference>
<reference evidence="3 4" key="1">
    <citation type="submission" date="2018-12" db="EMBL/GenBank/DDBJ databases">
        <authorList>
            <person name="Yu L."/>
        </authorList>
    </citation>
    <scope>NUCLEOTIDE SEQUENCE [LARGE SCALE GENOMIC DNA]</scope>
    <source>
        <strain evidence="3 4">S5H2222</strain>
    </source>
</reference>
<keyword evidence="4" id="KW-1185">Reference proteome</keyword>
<evidence type="ECO:0000313" key="3">
    <source>
        <dbReference type="EMBL" id="RTQ93015.1"/>
    </source>
</evidence>
<sequence>MANSLISVQIIPKTKNPEDVIPFVDAAIAVIDASGVKYEVHPLETTMEGELSELLSIIEKMNEKMIELGSPNVITQVKILYQPSGITMNTLTEKYR</sequence>
<comment type="caution">
    <text evidence="3">The sequence shown here is derived from an EMBL/GenBank/DDBJ whole genome shotgun (WGS) entry which is preliminary data.</text>
</comment>
<dbReference type="Proteomes" id="UP000276349">
    <property type="component" value="Unassembled WGS sequence"/>
</dbReference>
<evidence type="ECO:0000259" key="2">
    <source>
        <dbReference type="Pfam" id="PF01910"/>
    </source>
</evidence>
<organism evidence="3 4">
    <name type="scientific">Lysinibacillus telephonicus</name>
    <dbReference type="NCBI Taxonomy" id="1714840"/>
    <lineage>
        <taxon>Bacteria</taxon>
        <taxon>Bacillati</taxon>
        <taxon>Bacillota</taxon>
        <taxon>Bacilli</taxon>
        <taxon>Bacillales</taxon>
        <taxon>Bacillaceae</taxon>
        <taxon>Lysinibacillus</taxon>
    </lineage>
</organism>
<gene>
    <name evidence="3" type="ORF">EKG35_10165</name>
</gene>
<dbReference type="PANTHER" id="PTHR33777">
    <property type="entry name" value="UPF0045 PROTEIN ECM15"/>
    <property type="match status" value="1"/>
</dbReference>
<dbReference type="RefSeq" id="WP_126294346.1">
    <property type="nucleotide sequence ID" value="NZ_CP155468.1"/>
</dbReference>
<feature type="domain" description="Thiamine-binding protein" evidence="2">
    <location>
        <begin position="7"/>
        <end position="94"/>
    </location>
</feature>
<dbReference type="InterPro" id="IPR002767">
    <property type="entry name" value="Thiamine_BP"/>
</dbReference>
<accession>A0A431USP4</accession>
<dbReference type="PANTHER" id="PTHR33777:SF1">
    <property type="entry name" value="UPF0045 PROTEIN ECM15"/>
    <property type="match status" value="1"/>
</dbReference>
<proteinExistence type="inferred from homology"/>
<dbReference type="AlphaFoldDB" id="A0A431USP4"/>